<geneLocation type="plasmid" evidence="1 2">
    <name>pANSO36D</name>
</geneLocation>
<evidence type="ECO:0000313" key="2">
    <source>
        <dbReference type="Proteomes" id="UP001055453"/>
    </source>
</evidence>
<name>A0ABM7ZCJ2_NOSCO</name>
<protein>
    <submittedName>
        <fullName evidence="1">Uncharacterized protein</fullName>
    </submittedName>
</protein>
<dbReference type="EMBL" id="AP025736">
    <property type="protein sequence ID" value="BDI21024.1"/>
    <property type="molecule type" value="Genomic_DNA"/>
</dbReference>
<organism evidence="1 2">
    <name type="scientific">Nostoc cf. commune SO-36</name>
    <dbReference type="NCBI Taxonomy" id="449208"/>
    <lineage>
        <taxon>Bacteria</taxon>
        <taxon>Bacillati</taxon>
        <taxon>Cyanobacteriota</taxon>
        <taxon>Cyanophyceae</taxon>
        <taxon>Nostocales</taxon>
        <taxon>Nostocaceae</taxon>
        <taxon>Nostoc</taxon>
    </lineage>
</organism>
<dbReference type="Proteomes" id="UP001055453">
    <property type="component" value="Plasmid pANSO36D"/>
</dbReference>
<reference evidence="1" key="1">
    <citation type="submission" date="2022-04" db="EMBL/GenBank/DDBJ databases">
        <title>Complete genome sequence of a cyanobacterium, Nostoc sp. SO-36, isolated in Antarctica.</title>
        <authorList>
            <person name="Kanesaki Y."/>
            <person name="Effendi D."/>
            <person name="Sakamoto T."/>
            <person name="Ohtani S."/>
            <person name="Awai K."/>
        </authorList>
    </citation>
    <scope>NUCLEOTIDE SEQUENCE</scope>
    <source>
        <strain evidence="1">SO-36</strain>
        <plasmid evidence="1">pANSO36D</plasmid>
    </source>
</reference>
<gene>
    <name evidence="1" type="ORF">ANSO36C_68260</name>
</gene>
<keyword evidence="1" id="KW-0614">Plasmid</keyword>
<evidence type="ECO:0000313" key="1">
    <source>
        <dbReference type="EMBL" id="BDI21024.1"/>
    </source>
</evidence>
<sequence>MAIATSANTPEASSVFSAKHLLSSANNLYNQLVKVKSYWAAELQQEETLENLNITSERINVIKKRLKQFDNLPGGLEPITVKNTIKKLSTWKELKPVQKLLREYTEGSKTNLDDETFIVQLVQDTDQLNLIAMDGIKATSLRVSLAAILIRAEFLFEPKIVIGIAAFYQHGLLFIS</sequence>
<proteinExistence type="predicted"/>
<keyword evidence="2" id="KW-1185">Reference proteome</keyword>
<accession>A0ABM7ZCJ2</accession>